<sequence length="214" mass="23955">MRDSGVRYRPISPERLVGELADRIASLPADRWSRVAVDGSGTAADPAGLADSLVEPLRVRGREVLRVSAWDFLRPASLRFERGRTDPDVRYEDWLDTGALRREVLGPLEPGGSGEVLPALWDRERDRAHRLPRTTLPAGAVLLLDGELLLGHGLRFDLTVHLWLSPAALERRTPPESHWALPAYARYERDVQPALTADVVVRMDRPHHPAVREP</sequence>
<proteinExistence type="predicted"/>
<dbReference type="GO" id="GO:0016301">
    <property type="term" value="F:kinase activity"/>
    <property type="evidence" value="ECO:0007669"/>
    <property type="project" value="UniProtKB-KW"/>
</dbReference>
<keyword evidence="2" id="KW-1185">Reference proteome</keyword>
<keyword evidence="1" id="KW-0418">Kinase</keyword>
<evidence type="ECO:0000313" key="1">
    <source>
        <dbReference type="EMBL" id="MFD2800151.1"/>
    </source>
</evidence>
<accession>A0ABW5WAA5</accession>
<reference evidence="2" key="1">
    <citation type="journal article" date="2019" name="Int. J. Syst. Evol. Microbiol.">
        <title>The Global Catalogue of Microorganisms (GCM) 10K type strain sequencing project: providing services to taxonomists for standard genome sequencing and annotation.</title>
        <authorList>
            <consortium name="The Broad Institute Genomics Platform"/>
            <consortium name="The Broad Institute Genome Sequencing Center for Infectious Disease"/>
            <person name="Wu L."/>
            <person name="Ma J."/>
        </authorList>
    </citation>
    <scope>NUCLEOTIDE SEQUENCE [LARGE SCALE GENOMIC DNA]</scope>
    <source>
        <strain evidence="2">IBRC-M 10906</strain>
    </source>
</reference>
<name>A0ABW5WAA5_9PSEU</name>
<dbReference type="Proteomes" id="UP001597478">
    <property type="component" value="Unassembled WGS sequence"/>
</dbReference>
<gene>
    <name evidence="1" type="ORF">ACFS2C_12185</name>
</gene>
<dbReference type="RefSeq" id="WP_377385135.1">
    <property type="nucleotide sequence ID" value="NZ_JBHSAN010000004.1"/>
</dbReference>
<organism evidence="1 2">
    <name type="scientific">Prauserella oleivorans</name>
    <dbReference type="NCBI Taxonomy" id="1478153"/>
    <lineage>
        <taxon>Bacteria</taxon>
        <taxon>Bacillati</taxon>
        <taxon>Actinomycetota</taxon>
        <taxon>Actinomycetes</taxon>
        <taxon>Pseudonocardiales</taxon>
        <taxon>Pseudonocardiaceae</taxon>
        <taxon>Prauserella</taxon>
    </lineage>
</organism>
<dbReference type="InterPro" id="IPR027417">
    <property type="entry name" value="P-loop_NTPase"/>
</dbReference>
<dbReference type="EMBL" id="JBHUOF010000013">
    <property type="protein sequence ID" value="MFD2800151.1"/>
    <property type="molecule type" value="Genomic_DNA"/>
</dbReference>
<protein>
    <submittedName>
        <fullName evidence="1">Uridine kinase</fullName>
    </submittedName>
</protein>
<comment type="caution">
    <text evidence="1">The sequence shown here is derived from an EMBL/GenBank/DDBJ whole genome shotgun (WGS) entry which is preliminary data.</text>
</comment>
<keyword evidence="1" id="KW-0808">Transferase</keyword>
<evidence type="ECO:0000313" key="2">
    <source>
        <dbReference type="Proteomes" id="UP001597478"/>
    </source>
</evidence>
<dbReference type="Gene3D" id="3.40.50.300">
    <property type="entry name" value="P-loop containing nucleotide triphosphate hydrolases"/>
    <property type="match status" value="1"/>
</dbReference>